<dbReference type="InterPro" id="IPR029071">
    <property type="entry name" value="Ubiquitin-like_domsf"/>
</dbReference>
<comment type="subcellular location">
    <subcellularLocation>
        <location evidence="1">Cytoplasm</location>
        <location evidence="1">Cytoskeleton</location>
    </subcellularLocation>
</comment>
<dbReference type="PANTHER" id="PTHR22738:SF10">
    <property type="entry name" value="RAS ASSOCIATION DOMAIN-CONTAINING PROTEIN 1 HOMOLOG"/>
    <property type="match status" value="1"/>
</dbReference>
<dbReference type="Pfam" id="PF00788">
    <property type="entry name" value="RA"/>
    <property type="match status" value="1"/>
</dbReference>
<dbReference type="InterPro" id="IPR011524">
    <property type="entry name" value="SARAH_dom"/>
</dbReference>
<dbReference type="Pfam" id="PF16517">
    <property type="entry name" value="Nore1-SARAH"/>
    <property type="match status" value="1"/>
</dbReference>
<dbReference type="PROSITE" id="PS50200">
    <property type="entry name" value="RA"/>
    <property type="match status" value="1"/>
</dbReference>
<evidence type="ECO:0000313" key="11">
    <source>
        <dbReference type="Proteomes" id="UP001292079"/>
    </source>
</evidence>
<keyword evidence="2" id="KW-0493">Microtubule</keyword>
<feature type="region of interest" description="Disordered" evidence="6">
    <location>
        <begin position="925"/>
        <end position="968"/>
    </location>
</feature>
<dbReference type="SUPFAM" id="SSF54236">
    <property type="entry name" value="Ubiquitin-like"/>
    <property type="match status" value="1"/>
</dbReference>
<dbReference type="GO" id="GO:0007165">
    <property type="term" value="P:signal transduction"/>
    <property type="evidence" value="ECO:0007669"/>
    <property type="project" value="InterPro"/>
</dbReference>
<feature type="domain" description="SARAH" evidence="9">
    <location>
        <begin position="720"/>
        <end position="767"/>
    </location>
</feature>
<dbReference type="InterPro" id="IPR000159">
    <property type="entry name" value="RA_dom"/>
</dbReference>
<evidence type="ECO:0000313" key="10">
    <source>
        <dbReference type="EMBL" id="KAK4469276.1"/>
    </source>
</evidence>
<evidence type="ECO:0000256" key="6">
    <source>
        <dbReference type="SAM" id="MobiDB-lite"/>
    </source>
</evidence>
<feature type="compositionally biased region" description="Low complexity" evidence="6">
    <location>
        <begin position="953"/>
        <end position="968"/>
    </location>
</feature>
<keyword evidence="3" id="KW-0479">Metal-binding</keyword>
<sequence>MIGPYLLGMIVEVKKAFINFLGINSDSNLPDPLNNSLSTSSHANTHIGGHNCSGSVHKNSGIRTDNYNRNNYRCRRSFKGLTISDSLDLATNRTQSPLYSSFPPESIELDLICAEKIYSNKGNSRNGHLFCPVPLDGDTFCDHCSQPIWELGWRPVCFKCAKCHMTCHWLCKDEVAVVCDEDAKTIKHVAEVVPLFPNVVSEDNEQQVESAVSELSASPENDSTNCMPCEGISVNNHLPSESDISPLDACLNDLNDMNSPAANLVDHVPSERFTPQSISSSSSQHTFTTTDGNTQLDVSAKMDSGTPKELKVESLLPPTLSRRATDFYKSKKSVGVKLVTRHSFLCGNKPNVCLAYDFSSLDKEAIRDRGIFVRHLSPSLNELQNTSEPLQSTNLVSDISNFDTLIHLNETSISKPEVSDIGLASVMQTTQEFIRTKPKRSFQTHLLSSTTLPLIPMVVGPRAVLPWSSDRLKQLVQIFSMNEFGLQATNLTGADSCDCEGQVRVHINLLRPIQMLLTTRPASIFDVVSSKSSESDDDSEEYDNEDEDISNGIENDQYLSLVQCENGNNYSPASQNCPINSSHSFISTGDIPNLPSNVGRVYKAERNVVGLHRRLFRTASKVSTFRLPRGSTKVLHVRLSTTAQMVICALLDRFGIRDNPQKFALYEHTIEGDQKVSVRKLFDNESPLGLLFKWADQDPDNFNNTLGVKRLVLQENETGDIEWTTFSLSELYTFLGILNREEGDYRKRIELKYEIRRKEIKRLMELHNNKLKSLDISVSDRFDSNISNRTSIITEQHGNEIVTNQSCRNSESNVCYCTDSISAPVSPTLFRKRNEQIDPKDEKPNSPRVSNSSDSCSSPEATFHLSTIKHSHLSNVVSTLPRTPPSKISEISNSNKLPSIFKTFSNFKAKKAVLAQQKRLAKIEKARVKAEQQKEQVKSHSHSPWKWRGFGTLSPSSSSISSQLPSHQ</sequence>
<dbReference type="PROSITE" id="PS50081">
    <property type="entry name" value="ZF_DAG_PE_2"/>
    <property type="match status" value="1"/>
</dbReference>
<evidence type="ECO:0000259" key="9">
    <source>
        <dbReference type="PROSITE" id="PS50951"/>
    </source>
</evidence>
<evidence type="ECO:0000256" key="3">
    <source>
        <dbReference type="ARBA" id="ARBA00022723"/>
    </source>
</evidence>
<accession>A0AAE1Z827</accession>
<evidence type="ECO:0000256" key="2">
    <source>
        <dbReference type="ARBA" id="ARBA00022701"/>
    </source>
</evidence>
<feature type="region of interest" description="Disordered" evidence="6">
    <location>
        <begin position="828"/>
        <end position="861"/>
    </location>
</feature>
<dbReference type="PROSITE" id="PS50951">
    <property type="entry name" value="SARAH"/>
    <property type="match status" value="1"/>
</dbReference>
<reference evidence="10" key="2">
    <citation type="journal article" date="2023" name="Infect Dis Poverty">
        <title>Chromosome-scale genome of the human blood fluke Schistosoma mekongi and its implications for public health.</title>
        <authorList>
            <person name="Zhou M."/>
            <person name="Xu L."/>
            <person name="Xu D."/>
            <person name="Chen W."/>
            <person name="Khan J."/>
            <person name="Hu Y."/>
            <person name="Huang H."/>
            <person name="Wei H."/>
            <person name="Zhang Y."/>
            <person name="Chusongsang P."/>
            <person name="Tanasarnprasert K."/>
            <person name="Hu X."/>
            <person name="Limpanont Y."/>
            <person name="Lv Z."/>
        </authorList>
    </citation>
    <scope>NUCLEOTIDE SEQUENCE</scope>
    <source>
        <strain evidence="10">LV_2022a</strain>
    </source>
</reference>
<feature type="compositionally biased region" description="Acidic residues" evidence="6">
    <location>
        <begin position="535"/>
        <end position="549"/>
    </location>
</feature>
<dbReference type="SMART" id="SM00314">
    <property type="entry name" value="RA"/>
    <property type="match status" value="1"/>
</dbReference>
<feature type="domain" description="Ras-associating" evidence="8">
    <location>
        <begin position="628"/>
        <end position="718"/>
    </location>
</feature>
<name>A0AAE1Z827_SCHME</name>
<dbReference type="Gene3D" id="3.30.60.20">
    <property type="match status" value="1"/>
</dbReference>
<reference evidence="10" key="1">
    <citation type="submission" date="2022-04" db="EMBL/GenBank/DDBJ databases">
        <authorList>
            <person name="Xu L."/>
            <person name="Lv Z."/>
        </authorList>
    </citation>
    <scope>NUCLEOTIDE SEQUENCE</scope>
    <source>
        <strain evidence="10">LV_2022a</strain>
    </source>
</reference>
<evidence type="ECO:0000256" key="1">
    <source>
        <dbReference type="ARBA" id="ARBA00004245"/>
    </source>
</evidence>
<keyword evidence="11" id="KW-1185">Reference proteome</keyword>
<evidence type="ECO:0008006" key="12">
    <source>
        <dbReference type="Google" id="ProtNLM"/>
    </source>
</evidence>
<dbReference type="EMBL" id="JALJAT010000005">
    <property type="protein sequence ID" value="KAK4469276.1"/>
    <property type="molecule type" value="Genomic_DNA"/>
</dbReference>
<feature type="region of interest" description="Disordered" evidence="6">
    <location>
        <begin position="273"/>
        <end position="296"/>
    </location>
</feature>
<feature type="compositionally biased region" description="Basic and acidic residues" evidence="6">
    <location>
        <begin position="925"/>
        <end position="938"/>
    </location>
</feature>
<feature type="compositionally biased region" description="Polar residues" evidence="6">
    <location>
        <begin position="847"/>
        <end position="860"/>
    </location>
</feature>
<dbReference type="GO" id="GO:0046872">
    <property type="term" value="F:metal ion binding"/>
    <property type="evidence" value="ECO:0007669"/>
    <property type="project" value="UniProtKB-KW"/>
</dbReference>
<dbReference type="InterPro" id="IPR033614">
    <property type="entry name" value="RASSF1-6"/>
</dbReference>
<evidence type="ECO:0000259" key="7">
    <source>
        <dbReference type="PROSITE" id="PS50081"/>
    </source>
</evidence>
<comment type="caution">
    <text evidence="10">The sequence shown here is derived from an EMBL/GenBank/DDBJ whole genome shotgun (WGS) entry which is preliminary data.</text>
</comment>
<feature type="compositionally biased region" description="Polar residues" evidence="6">
    <location>
        <begin position="284"/>
        <end position="296"/>
    </location>
</feature>
<evidence type="ECO:0000256" key="4">
    <source>
        <dbReference type="ARBA" id="ARBA00022833"/>
    </source>
</evidence>
<keyword evidence="5" id="KW-0206">Cytoskeleton</keyword>
<organism evidence="10 11">
    <name type="scientific">Schistosoma mekongi</name>
    <name type="common">Parasitic worm</name>
    <dbReference type="NCBI Taxonomy" id="38744"/>
    <lineage>
        <taxon>Eukaryota</taxon>
        <taxon>Metazoa</taxon>
        <taxon>Spiralia</taxon>
        <taxon>Lophotrochozoa</taxon>
        <taxon>Platyhelminthes</taxon>
        <taxon>Trematoda</taxon>
        <taxon>Digenea</taxon>
        <taxon>Strigeidida</taxon>
        <taxon>Schistosomatoidea</taxon>
        <taxon>Schistosomatidae</taxon>
        <taxon>Schistosoma</taxon>
    </lineage>
</organism>
<dbReference type="PANTHER" id="PTHR22738">
    <property type="entry name" value="RASSF"/>
    <property type="match status" value="1"/>
</dbReference>
<keyword evidence="4" id="KW-0862">Zinc</keyword>
<feature type="compositionally biased region" description="Basic and acidic residues" evidence="6">
    <location>
        <begin position="832"/>
        <end position="845"/>
    </location>
</feature>
<dbReference type="SUPFAM" id="SSF57889">
    <property type="entry name" value="Cysteine-rich domain"/>
    <property type="match status" value="1"/>
</dbReference>
<dbReference type="CDD" id="cd21885">
    <property type="entry name" value="SARAH_RASSF1-like"/>
    <property type="match status" value="1"/>
</dbReference>
<dbReference type="InterPro" id="IPR046349">
    <property type="entry name" value="C1-like_sf"/>
</dbReference>
<dbReference type="Gene3D" id="3.10.20.90">
    <property type="entry name" value="Phosphatidylinositol 3-kinase Catalytic Subunit, Chain A, domain 1"/>
    <property type="match status" value="1"/>
</dbReference>
<keyword evidence="5" id="KW-0963">Cytoplasm</keyword>
<dbReference type="Proteomes" id="UP001292079">
    <property type="component" value="Unassembled WGS sequence"/>
</dbReference>
<proteinExistence type="predicted"/>
<feature type="domain" description="Phorbol-ester/DAG-type" evidence="7">
    <location>
        <begin position="127"/>
        <end position="179"/>
    </location>
</feature>
<gene>
    <name evidence="10" type="ORF">MN116_006844</name>
</gene>
<dbReference type="Gene3D" id="1.20.5.110">
    <property type="match status" value="1"/>
</dbReference>
<evidence type="ECO:0000259" key="8">
    <source>
        <dbReference type="PROSITE" id="PS50200"/>
    </source>
</evidence>
<dbReference type="CDD" id="cd20820">
    <property type="entry name" value="C1_RASSF1-like"/>
    <property type="match status" value="1"/>
</dbReference>
<dbReference type="AlphaFoldDB" id="A0AAE1Z827"/>
<evidence type="ECO:0000256" key="5">
    <source>
        <dbReference type="ARBA" id="ARBA00023212"/>
    </source>
</evidence>
<protein>
    <recommendedName>
        <fullName evidence="12">Rassf1</fullName>
    </recommendedName>
</protein>
<dbReference type="GO" id="GO:0005874">
    <property type="term" value="C:microtubule"/>
    <property type="evidence" value="ECO:0007669"/>
    <property type="project" value="UniProtKB-KW"/>
</dbReference>
<dbReference type="InterPro" id="IPR002219">
    <property type="entry name" value="PKC_DAG/PE"/>
</dbReference>
<feature type="region of interest" description="Disordered" evidence="6">
    <location>
        <begin position="528"/>
        <end position="550"/>
    </location>
</feature>